<evidence type="ECO:0000259" key="1">
    <source>
        <dbReference type="Pfam" id="PF14214"/>
    </source>
</evidence>
<accession>A0A4S8KU51</accession>
<organism evidence="2 3">
    <name type="scientific">Dendrothele bispora (strain CBS 962.96)</name>
    <dbReference type="NCBI Taxonomy" id="1314807"/>
    <lineage>
        <taxon>Eukaryota</taxon>
        <taxon>Fungi</taxon>
        <taxon>Dikarya</taxon>
        <taxon>Basidiomycota</taxon>
        <taxon>Agaricomycotina</taxon>
        <taxon>Agaricomycetes</taxon>
        <taxon>Agaricomycetidae</taxon>
        <taxon>Agaricales</taxon>
        <taxon>Agaricales incertae sedis</taxon>
        <taxon>Dendrothele</taxon>
    </lineage>
</organism>
<protein>
    <recommendedName>
        <fullName evidence="1">Helitron helicase-like domain-containing protein</fullName>
    </recommendedName>
</protein>
<gene>
    <name evidence="2" type="ORF">K435DRAFT_557137</name>
</gene>
<dbReference type="AlphaFoldDB" id="A0A4S8KU51"/>
<feature type="domain" description="Helitron helicase-like" evidence="1">
    <location>
        <begin position="1"/>
        <end position="72"/>
    </location>
</feature>
<reference evidence="2 3" key="1">
    <citation type="journal article" date="2019" name="Nat. Ecol. Evol.">
        <title>Megaphylogeny resolves global patterns of mushroom evolution.</title>
        <authorList>
            <person name="Varga T."/>
            <person name="Krizsan K."/>
            <person name="Foldi C."/>
            <person name="Dima B."/>
            <person name="Sanchez-Garcia M."/>
            <person name="Sanchez-Ramirez S."/>
            <person name="Szollosi G.J."/>
            <person name="Szarkandi J.G."/>
            <person name="Papp V."/>
            <person name="Albert L."/>
            <person name="Andreopoulos W."/>
            <person name="Angelini C."/>
            <person name="Antonin V."/>
            <person name="Barry K.W."/>
            <person name="Bougher N.L."/>
            <person name="Buchanan P."/>
            <person name="Buyck B."/>
            <person name="Bense V."/>
            <person name="Catcheside P."/>
            <person name="Chovatia M."/>
            <person name="Cooper J."/>
            <person name="Damon W."/>
            <person name="Desjardin D."/>
            <person name="Finy P."/>
            <person name="Geml J."/>
            <person name="Haridas S."/>
            <person name="Hughes K."/>
            <person name="Justo A."/>
            <person name="Karasinski D."/>
            <person name="Kautmanova I."/>
            <person name="Kiss B."/>
            <person name="Kocsube S."/>
            <person name="Kotiranta H."/>
            <person name="LaButti K.M."/>
            <person name="Lechner B.E."/>
            <person name="Liimatainen K."/>
            <person name="Lipzen A."/>
            <person name="Lukacs Z."/>
            <person name="Mihaltcheva S."/>
            <person name="Morgado L.N."/>
            <person name="Niskanen T."/>
            <person name="Noordeloos M.E."/>
            <person name="Ohm R.A."/>
            <person name="Ortiz-Santana B."/>
            <person name="Ovrebo C."/>
            <person name="Racz N."/>
            <person name="Riley R."/>
            <person name="Savchenko A."/>
            <person name="Shiryaev A."/>
            <person name="Soop K."/>
            <person name="Spirin V."/>
            <person name="Szebenyi C."/>
            <person name="Tomsovsky M."/>
            <person name="Tulloss R.E."/>
            <person name="Uehling J."/>
            <person name="Grigoriev I.V."/>
            <person name="Vagvolgyi C."/>
            <person name="Papp T."/>
            <person name="Martin F.M."/>
            <person name="Miettinen O."/>
            <person name="Hibbett D.S."/>
            <person name="Nagy L.G."/>
        </authorList>
    </citation>
    <scope>NUCLEOTIDE SEQUENCE [LARGE SCALE GENOMIC DNA]</scope>
    <source>
        <strain evidence="2 3">CBS 962.96</strain>
    </source>
</reference>
<sequence>MTVNPEWPEVTRELLPGQTSYDRPDLVTRVFRIKFRLLTKEIYQHGIFGCAVAYVFQIEFQKRNLPHAHMLIVLEEGYKLLTPADVDFLICAEWPGPDTQPLLFDTI</sequence>
<name>A0A4S8KU51_DENBC</name>
<dbReference type="Pfam" id="PF14214">
    <property type="entry name" value="Helitron_like_N"/>
    <property type="match status" value="1"/>
</dbReference>
<keyword evidence="3" id="KW-1185">Reference proteome</keyword>
<evidence type="ECO:0000313" key="2">
    <source>
        <dbReference type="EMBL" id="THU79402.1"/>
    </source>
</evidence>
<feature type="non-terminal residue" evidence="2">
    <location>
        <position position="107"/>
    </location>
</feature>
<dbReference type="OrthoDB" id="3366231at2759"/>
<evidence type="ECO:0000313" key="3">
    <source>
        <dbReference type="Proteomes" id="UP000297245"/>
    </source>
</evidence>
<dbReference type="EMBL" id="ML180029">
    <property type="protein sequence ID" value="THU79402.1"/>
    <property type="molecule type" value="Genomic_DNA"/>
</dbReference>
<proteinExistence type="predicted"/>
<dbReference type="InterPro" id="IPR025476">
    <property type="entry name" value="Helitron_helicase-like"/>
</dbReference>
<dbReference type="Proteomes" id="UP000297245">
    <property type="component" value="Unassembled WGS sequence"/>
</dbReference>